<name>U6RBD8_9BACT</name>
<proteinExistence type="predicted"/>
<keyword evidence="1" id="KW-0732">Signal</keyword>
<dbReference type="HOGENOM" id="CLU_133247_0_0_10"/>
<dbReference type="GeneID" id="60061393"/>
<keyword evidence="3" id="KW-1185">Reference proteome</keyword>
<protein>
    <recommendedName>
        <fullName evidence="4">DUF3836 domain-containing protein</fullName>
    </recommendedName>
</protein>
<comment type="caution">
    <text evidence="2">The sequence shown here is derived from an EMBL/GenBank/DDBJ whole genome shotgun (WGS) entry which is preliminary data.</text>
</comment>
<organism evidence="2 3">
    <name type="scientific">Phocaeicola massiliensis B84634 = Timone 84634 = DSM 17679 = JCM 13223</name>
    <dbReference type="NCBI Taxonomy" id="1121098"/>
    <lineage>
        <taxon>Bacteria</taxon>
        <taxon>Pseudomonadati</taxon>
        <taxon>Bacteroidota</taxon>
        <taxon>Bacteroidia</taxon>
        <taxon>Bacteroidales</taxon>
        <taxon>Bacteroidaceae</taxon>
        <taxon>Phocaeicola</taxon>
    </lineage>
</organism>
<dbReference type="PROSITE" id="PS51257">
    <property type="entry name" value="PROKAR_LIPOPROTEIN"/>
    <property type="match status" value="1"/>
</dbReference>
<dbReference type="RefSeq" id="WP_005942239.1">
    <property type="nucleotide sequence ID" value="NZ_KB890369.1"/>
</dbReference>
<gene>
    <name evidence="2" type="ORF">HMPREF1534_02702</name>
</gene>
<dbReference type="EMBL" id="AQHY01000029">
    <property type="protein sequence ID" value="EOA53825.1"/>
    <property type="molecule type" value="Genomic_DNA"/>
</dbReference>
<evidence type="ECO:0000256" key="1">
    <source>
        <dbReference type="SAM" id="SignalP"/>
    </source>
</evidence>
<evidence type="ECO:0000313" key="3">
    <source>
        <dbReference type="Proteomes" id="UP000017831"/>
    </source>
</evidence>
<feature type="chain" id="PRO_5004676206" description="DUF3836 domain-containing protein" evidence="1">
    <location>
        <begin position="28"/>
        <end position="141"/>
    </location>
</feature>
<dbReference type="Gene3D" id="2.40.128.720">
    <property type="match status" value="1"/>
</dbReference>
<dbReference type="STRING" id="1121098.HMPREF1534_02702"/>
<dbReference type="Pfam" id="PF12930">
    <property type="entry name" value="DUF3836"/>
    <property type="match status" value="1"/>
</dbReference>
<dbReference type="Proteomes" id="UP000017831">
    <property type="component" value="Unassembled WGS sequence"/>
</dbReference>
<dbReference type="AlphaFoldDB" id="U6RBD8"/>
<evidence type="ECO:0000313" key="2">
    <source>
        <dbReference type="EMBL" id="EOA53825.1"/>
    </source>
</evidence>
<accession>U6RBD8</accession>
<dbReference type="PATRIC" id="fig|1121098.3.peg.2736"/>
<dbReference type="InterPro" id="IPR024339">
    <property type="entry name" value="DUF3836"/>
</dbReference>
<dbReference type="eggNOG" id="ENOG5033XFY">
    <property type="taxonomic scope" value="Bacteria"/>
</dbReference>
<evidence type="ECO:0008006" key="4">
    <source>
        <dbReference type="Google" id="ProtNLM"/>
    </source>
</evidence>
<reference evidence="2 3" key="1">
    <citation type="submission" date="2013-04" db="EMBL/GenBank/DDBJ databases">
        <title>The Genome Sequence of Bacteroides massiliensis DSM 17679.</title>
        <authorList>
            <consortium name="The Broad Institute Genomics Platform"/>
            <person name="Earl A."/>
            <person name="Ward D."/>
            <person name="Feldgarden M."/>
            <person name="Gevers D."/>
            <person name="Martens E."/>
            <person name="Fenner L."/>
            <person name="Roux V."/>
            <person name="Mallet M.N."/>
            <person name="Raoult D."/>
            <person name="Walker B."/>
            <person name="Young S."/>
            <person name="Zeng Q."/>
            <person name="Gargeya S."/>
            <person name="Fitzgerald M."/>
            <person name="Haas B."/>
            <person name="Abouelleil A."/>
            <person name="Allen A.W."/>
            <person name="Alvarado L."/>
            <person name="Arachchi H.M."/>
            <person name="Berlin A.M."/>
            <person name="Chapman S.B."/>
            <person name="Gainer-Dewar J."/>
            <person name="Goldberg J."/>
            <person name="Griggs A."/>
            <person name="Gujja S."/>
            <person name="Hansen M."/>
            <person name="Howarth C."/>
            <person name="Imamovic A."/>
            <person name="Ireland A."/>
            <person name="Larimer J."/>
            <person name="McCowan C."/>
            <person name="Murphy C."/>
            <person name="Pearson M."/>
            <person name="Poon T.W."/>
            <person name="Priest M."/>
            <person name="Roberts A."/>
            <person name="Saif S."/>
            <person name="Shea T."/>
            <person name="Sisk P."/>
            <person name="Sykes S."/>
            <person name="Wortman J."/>
            <person name="Nusbaum C."/>
            <person name="Birren B."/>
        </authorList>
    </citation>
    <scope>NUCLEOTIDE SEQUENCE [LARGE SCALE GENOMIC DNA]</scope>
    <source>
        <strain evidence="3">B84634 / Timone 84634 / DSM 17679 / JCM 13223</strain>
    </source>
</reference>
<dbReference type="OrthoDB" id="996844at2"/>
<sequence>MKRSVLKSGLAAAMATVMMSCTTAAHAQTTGNTKYIYCQDDTNTTVYTLNEDGKTLTRKVKYEYKRNETGQVIEKKAYRWDACREIWKPAYLLTVTPGISETKLSYTEWNAKKSAFNDNKQETIYREDCNTNLLADTQNKK</sequence>
<feature type="signal peptide" evidence="1">
    <location>
        <begin position="1"/>
        <end position="27"/>
    </location>
</feature>